<keyword evidence="1" id="KW-0812">Transmembrane</keyword>
<dbReference type="Proteomes" id="UP001301388">
    <property type="component" value="Unassembled WGS sequence"/>
</dbReference>
<keyword evidence="3" id="KW-1185">Reference proteome</keyword>
<evidence type="ECO:0000256" key="1">
    <source>
        <dbReference type="SAM" id="Phobius"/>
    </source>
</evidence>
<feature type="transmembrane region" description="Helical" evidence="1">
    <location>
        <begin position="48"/>
        <end position="69"/>
    </location>
</feature>
<gene>
    <name evidence="2" type="ORF">VB774_02230</name>
</gene>
<dbReference type="RefSeq" id="WP_323259496.1">
    <property type="nucleotide sequence ID" value="NZ_JAYGIE010000005.1"/>
</dbReference>
<accession>A0ABU5TDS9</accession>
<proteinExistence type="predicted"/>
<keyword evidence="1" id="KW-1133">Transmembrane helix</keyword>
<evidence type="ECO:0000313" key="3">
    <source>
        <dbReference type="Proteomes" id="UP001301388"/>
    </source>
</evidence>
<organism evidence="2 3">
    <name type="scientific">Pseudanabaena galeata UHCC 0370</name>
    <dbReference type="NCBI Taxonomy" id="3110310"/>
    <lineage>
        <taxon>Bacteria</taxon>
        <taxon>Bacillati</taxon>
        <taxon>Cyanobacteriota</taxon>
        <taxon>Cyanophyceae</taxon>
        <taxon>Pseudanabaenales</taxon>
        <taxon>Pseudanabaenaceae</taxon>
        <taxon>Pseudanabaena</taxon>
    </lineage>
</organism>
<keyword evidence="1" id="KW-0472">Membrane</keyword>
<sequence>MHKLNKLTIALLKGFAFFTCGLFLAFPISAMCGAIAILLSYLPIIWQILWRTGLGFMMLTAISLFFQALKN</sequence>
<feature type="transmembrane region" description="Helical" evidence="1">
    <location>
        <begin position="12"/>
        <end position="42"/>
    </location>
</feature>
<name>A0ABU5TDS9_9CYAN</name>
<reference evidence="2 3" key="1">
    <citation type="submission" date="2023-12" db="EMBL/GenBank/DDBJ databases">
        <title>Baltic Sea Cyanobacteria.</title>
        <authorList>
            <person name="Delbaje E."/>
            <person name="Fewer D.P."/>
            <person name="Shishido T.K."/>
        </authorList>
    </citation>
    <scope>NUCLEOTIDE SEQUENCE [LARGE SCALE GENOMIC DNA]</scope>
    <source>
        <strain evidence="2 3">UHCC 0370</strain>
    </source>
</reference>
<dbReference type="EMBL" id="JAYGIE010000005">
    <property type="protein sequence ID" value="MEA5476426.1"/>
    <property type="molecule type" value="Genomic_DNA"/>
</dbReference>
<evidence type="ECO:0000313" key="2">
    <source>
        <dbReference type="EMBL" id="MEA5476426.1"/>
    </source>
</evidence>
<comment type="caution">
    <text evidence="2">The sequence shown here is derived from an EMBL/GenBank/DDBJ whole genome shotgun (WGS) entry which is preliminary data.</text>
</comment>
<protein>
    <submittedName>
        <fullName evidence="2">Uncharacterized protein</fullName>
    </submittedName>
</protein>